<evidence type="ECO:0000256" key="3">
    <source>
        <dbReference type="ARBA" id="ARBA00022475"/>
    </source>
</evidence>
<evidence type="ECO:0000256" key="4">
    <source>
        <dbReference type="ARBA" id="ARBA00022692"/>
    </source>
</evidence>
<evidence type="ECO:0000256" key="1">
    <source>
        <dbReference type="ARBA" id="ARBA00004651"/>
    </source>
</evidence>
<dbReference type="STRING" id="1069081.SAMN05660197_1702"/>
<comment type="subcellular location">
    <subcellularLocation>
        <location evidence="1">Cell membrane</location>
        <topology evidence="1">Multi-pass membrane protein</topology>
    </subcellularLocation>
</comment>
<comment type="similarity">
    <text evidence="2">Belongs to the UPF0126 family.</text>
</comment>
<feature type="transmembrane region" description="Helical" evidence="7">
    <location>
        <begin position="172"/>
        <end position="193"/>
    </location>
</feature>
<organism evidence="9 10">
    <name type="scientific">Nitratiruptor tergarcus DSM 16512</name>
    <dbReference type="NCBI Taxonomy" id="1069081"/>
    <lineage>
        <taxon>Bacteria</taxon>
        <taxon>Pseudomonadati</taxon>
        <taxon>Campylobacterota</taxon>
        <taxon>Epsilonproteobacteria</taxon>
        <taxon>Nautiliales</taxon>
        <taxon>Nitratiruptoraceae</taxon>
        <taxon>Nitratiruptor</taxon>
    </lineage>
</organism>
<evidence type="ECO:0000256" key="6">
    <source>
        <dbReference type="ARBA" id="ARBA00023136"/>
    </source>
</evidence>
<accession>A0A1W1WV22</accession>
<gene>
    <name evidence="9" type="ORF">SAMN05660197_1702</name>
</gene>
<dbReference type="PANTHER" id="PTHR30506">
    <property type="entry name" value="INNER MEMBRANE PROTEIN"/>
    <property type="match status" value="1"/>
</dbReference>
<keyword evidence="5 7" id="KW-1133">Transmembrane helix</keyword>
<evidence type="ECO:0000259" key="8">
    <source>
        <dbReference type="Pfam" id="PF03458"/>
    </source>
</evidence>
<dbReference type="RefSeq" id="WP_084276179.1">
    <property type="nucleotide sequence ID" value="NZ_AP026671.1"/>
</dbReference>
<dbReference type="Pfam" id="PF03458">
    <property type="entry name" value="Gly_transporter"/>
    <property type="match status" value="2"/>
</dbReference>
<dbReference type="Proteomes" id="UP000192602">
    <property type="component" value="Unassembled WGS sequence"/>
</dbReference>
<dbReference type="PANTHER" id="PTHR30506:SF3">
    <property type="entry name" value="UPF0126 INNER MEMBRANE PROTEIN YADS-RELATED"/>
    <property type="match status" value="1"/>
</dbReference>
<feature type="transmembrane region" description="Helical" evidence="7">
    <location>
        <begin position="118"/>
        <end position="138"/>
    </location>
</feature>
<keyword evidence="4 7" id="KW-0812">Transmembrane</keyword>
<evidence type="ECO:0000313" key="10">
    <source>
        <dbReference type="Proteomes" id="UP000192602"/>
    </source>
</evidence>
<feature type="transmembrane region" description="Helical" evidence="7">
    <location>
        <begin position="145"/>
        <end position="166"/>
    </location>
</feature>
<sequence>MSILEITDYIGIIAFALSGYWVAAQHKLDILGAFIVAFLTALGGGVIRDILTGATPYAFTHTLPAAIVIGVVASAYLLRLQRFFDYQKKLIFLLSDGLGLVSFSISGAMAALSAQFNFFGVMLVALITAVGGGVVRDILLNEIPFILRTGFYGTIAILTGAFIFLLNEIGFLNPYTVTLLFFFSLFLRLWAIFGKWSLPKL</sequence>
<feature type="domain" description="Glycine transporter" evidence="8">
    <location>
        <begin position="94"/>
        <end position="167"/>
    </location>
</feature>
<evidence type="ECO:0000256" key="5">
    <source>
        <dbReference type="ARBA" id="ARBA00022989"/>
    </source>
</evidence>
<keyword evidence="6 7" id="KW-0472">Membrane</keyword>
<feature type="domain" description="Glycine transporter" evidence="8">
    <location>
        <begin position="6"/>
        <end position="77"/>
    </location>
</feature>
<dbReference type="AlphaFoldDB" id="A0A1W1WV22"/>
<protein>
    <submittedName>
        <fullName evidence="9">Uncharacterized membrane protein YeiH</fullName>
    </submittedName>
</protein>
<proteinExistence type="inferred from homology"/>
<keyword evidence="10" id="KW-1185">Reference proteome</keyword>
<dbReference type="InterPro" id="IPR005115">
    <property type="entry name" value="Gly_transporter"/>
</dbReference>
<feature type="transmembrane region" description="Helical" evidence="7">
    <location>
        <begin position="6"/>
        <end position="23"/>
    </location>
</feature>
<feature type="transmembrane region" description="Helical" evidence="7">
    <location>
        <begin position="30"/>
        <end position="51"/>
    </location>
</feature>
<feature type="transmembrane region" description="Helical" evidence="7">
    <location>
        <begin position="90"/>
        <end position="112"/>
    </location>
</feature>
<dbReference type="EMBL" id="FWWZ01000001">
    <property type="protein sequence ID" value="SMC09880.1"/>
    <property type="molecule type" value="Genomic_DNA"/>
</dbReference>
<dbReference type="OrthoDB" id="9791874at2"/>
<name>A0A1W1WV22_9BACT</name>
<reference evidence="10" key="1">
    <citation type="submission" date="2017-04" db="EMBL/GenBank/DDBJ databases">
        <authorList>
            <person name="Varghese N."/>
            <person name="Submissions S."/>
        </authorList>
    </citation>
    <scope>NUCLEOTIDE SEQUENCE [LARGE SCALE GENOMIC DNA]</scope>
    <source>
        <strain evidence="10">DSM 16512</strain>
    </source>
</reference>
<evidence type="ECO:0000256" key="2">
    <source>
        <dbReference type="ARBA" id="ARBA00008193"/>
    </source>
</evidence>
<feature type="transmembrane region" description="Helical" evidence="7">
    <location>
        <begin position="57"/>
        <end position="78"/>
    </location>
</feature>
<dbReference type="GO" id="GO:0005886">
    <property type="term" value="C:plasma membrane"/>
    <property type="evidence" value="ECO:0007669"/>
    <property type="project" value="UniProtKB-SubCell"/>
</dbReference>
<evidence type="ECO:0000256" key="7">
    <source>
        <dbReference type="SAM" id="Phobius"/>
    </source>
</evidence>
<evidence type="ECO:0000313" key="9">
    <source>
        <dbReference type="EMBL" id="SMC09880.1"/>
    </source>
</evidence>
<keyword evidence="3" id="KW-1003">Cell membrane</keyword>